<dbReference type="AlphaFoldDB" id="A0AAD5UCE7"/>
<keyword evidence="7" id="KW-0175">Coiled coil</keyword>
<evidence type="ECO:0000259" key="8">
    <source>
        <dbReference type="Pfam" id="PF14738"/>
    </source>
</evidence>
<organism evidence="9 10">
    <name type="scientific">Boothiomyces macroporosus</name>
    <dbReference type="NCBI Taxonomy" id="261099"/>
    <lineage>
        <taxon>Eukaryota</taxon>
        <taxon>Fungi</taxon>
        <taxon>Fungi incertae sedis</taxon>
        <taxon>Chytridiomycota</taxon>
        <taxon>Chytridiomycota incertae sedis</taxon>
        <taxon>Chytridiomycetes</taxon>
        <taxon>Rhizophydiales</taxon>
        <taxon>Terramycetaceae</taxon>
        <taxon>Boothiomyces</taxon>
    </lineage>
</organism>
<dbReference type="EMBL" id="JADGKB010000094">
    <property type="protein sequence ID" value="KAJ3254027.1"/>
    <property type="molecule type" value="Genomic_DNA"/>
</dbReference>
<evidence type="ECO:0000256" key="6">
    <source>
        <dbReference type="ARBA" id="ARBA00029555"/>
    </source>
</evidence>
<dbReference type="PANTHER" id="PTHR22455">
    <property type="entry name" value="CILIA- AND FLAGELLA-ASSOCIATED PROTEIN 91"/>
    <property type="match status" value="1"/>
</dbReference>
<dbReference type="GO" id="GO:0005930">
    <property type="term" value="C:axoneme"/>
    <property type="evidence" value="ECO:0007669"/>
    <property type="project" value="UniProtKB-SubCell"/>
</dbReference>
<dbReference type="InterPro" id="IPR032840">
    <property type="entry name" value="CFAP91_dom"/>
</dbReference>
<keyword evidence="10" id="KW-1185">Reference proteome</keyword>
<comment type="caution">
    <text evidence="9">The sequence shown here is derived from an EMBL/GenBank/DDBJ whole genome shotgun (WGS) entry which is preliminary data.</text>
</comment>
<evidence type="ECO:0000256" key="4">
    <source>
        <dbReference type="ARBA" id="ARBA00023273"/>
    </source>
</evidence>
<protein>
    <recommendedName>
        <fullName evidence="6">Cilia- and flagella-associated protein 91</fullName>
    </recommendedName>
</protein>
<dbReference type="Proteomes" id="UP001210925">
    <property type="component" value="Unassembled WGS sequence"/>
</dbReference>
<evidence type="ECO:0000256" key="2">
    <source>
        <dbReference type="ARBA" id="ARBA00022490"/>
    </source>
</evidence>
<accession>A0AAD5UCE7</accession>
<dbReference type="InterPro" id="IPR026720">
    <property type="entry name" value="CFAP91"/>
</dbReference>
<feature type="coiled-coil region" evidence="7">
    <location>
        <begin position="353"/>
        <end position="400"/>
    </location>
</feature>
<keyword evidence="2" id="KW-0963">Cytoplasm</keyword>
<dbReference type="Pfam" id="PF14738">
    <property type="entry name" value="CFAP91"/>
    <property type="match status" value="1"/>
</dbReference>
<evidence type="ECO:0000313" key="9">
    <source>
        <dbReference type="EMBL" id="KAJ3254027.1"/>
    </source>
</evidence>
<keyword evidence="3" id="KW-0206">Cytoskeleton</keyword>
<evidence type="ECO:0000256" key="7">
    <source>
        <dbReference type="SAM" id="Coils"/>
    </source>
</evidence>
<feature type="domain" description="CFAP91" evidence="8">
    <location>
        <begin position="134"/>
        <end position="278"/>
    </location>
</feature>
<proteinExistence type="inferred from homology"/>
<evidence type="ECO:0000313" key="10">
    <source>
        <dbReference type="Proteomes" id="UP001210925"/>
    </source>
</evidence>
<sequence length="591" mass="69411">MRMQVSCQTDRTIICMVNAINVDSTYTVAGYSDHVKAMTKSQAQQVIIHPTFNNMFSALRHYPPMRYQLKVNPFPKGYGEDRSQVVEPANVAGQNRFKYFRRPIMPYLPIFGGQIIYAKQKTLSHSGPSLPEPAQTDPYSPDYIFKPNEPPPELLALSSLSYGNGLPTGVAELEMIERARLKRIWEASLPVVVDQESFERRLKMMEEMELKEWQEREEEIKKLQEERLEILTQVIRKREMENDLANDKRIERIWQRKMQDRDAYFERINRKRIKSLRKLAEQRGRVDQKLEKRDIIYEYGNFGSKVYAPKARDGVFKDKASTTLQVRLTELDNFSGLNELEASLPPSVLEPKIERSETKEKSVEARREKQLKEQLENMALKLQERKNRDLTEEEEEMEIAAHLLQKLIRGRFVQTQMYESKQRQLNLINELRQKHTTEKPQSIQPEPSDNRFESTIQAEYIGKTLDFLTKELVRKREMIRHQAMVKLATKTRLIREVEESGKRQLELIERSMESEIYNQITKVNQETIDTFLQDIISTSIQDTSTLHALEQIKVFANQPYVETEMVVQDLMTSFLIPYIEKTIIRDKSNCY</sequence>
<evidence type="ECO:0000256" key="5">
    <source>
        <dbReference type="ARBA" id="ARBA00029468"/>
    </source>
</evidence>
<keyword evidence="4" id="KW-0966">Cell projection</keyword>
<comment type="similarity">
    <text evidence="5">Belongs to the CFAP91 family.</text>
</comment>
<reference evidence="9" key="1">
    <citation type="submission" date="2020-05" db="EMBL/GenBank/DDBJ databases">
        <title>Phylogenomic resolution of chytrid fungi.</title>
        <authorList>
            <person name="Stajich J.E."/>
            <person name="Amses K."/>
            <person name="Simmons R."/>
            <person name="Seto K."/>
            <person name="Myers J."/>
            <person name="Bonds A."/>
            <person name="Quandt C.A."/>
            <person name="Barry K."/>
            <person name="Liu P."/>
            <person name="Grigoriev I."/>
            <person name="Longcore J.E."/>
            <person name="James T.Y."/>
        </authorList>
    </citation>
    <scope>NUCLEOTIDE SEQUENCE</scope>
    <source>
        <strain evidence="9">PLAUS21</strain>
    </source>
</reference>
<dbReference type="PANTHER" id="PTHR22455:SF10">
    <property type="entry name" value="CILIA- AND FLAGELLA-ASSOCIATED PROTEIN 91"/>
    <property type="match status" value="1"/>
</dbReference>
<name>A0AAD5UCE7_9FUNG</name>
<comment type="subcellular location">
    <subcellularLocation>
        <location evidence="1">Cytoplasm</location>
        <location evidence="1">Cytoskeleton</location>
        <location evidence="1">Cilium axoneme</location>
    </subcellularLocation>
</comment>
<evidence type="ECO:0000256" key="3">
    <source>
        <dbReference type="ARBA" id="ARBA00023212"/>
    </source>
</evidence>
<gene>
    <name evidence="9" type="primary">MAATS1</name>
    <name evidence="9" type="ORF">HK103_007566</name>
</gene>
<keyword evidence="9" id="KW-0282">Flagellum</keyword>
<evidence type="ECO:0000256" key="1">
    <source>
        <dbReference type="ARBA" id="ARBA00004430"/>
    </source>
</evidence>
<keyword evidence="9" id="KW-0969">Cilium</keyword>